<dbReference type="Gramene" id="KFK27454">
    <property type="protein sequence ID" value="KFK27454"/>
    <property type="gene ID" value="AALP_AA8G385000"/>
</dbReference>
<feature type="region of interest" description="Disordered" evidence="1">
    <location>
        <begin position="28"/>
        <end position="61"/>
    </location>
</feature>
<keyword evidence="3" id="KW-1185">Reference proteome</keyword>
<protein>
    <submittedName>
        <fullName evidence="2">Uncharacterized protein</fullName>
    </submittedName>
</protein>
<gene>
    <name evidence="2" type="ordered locus">AALP_Aa8g385000</name>
</gene>
<dbReference type="Proteomes" id="UP000029120">
    <property type="component" value="Chromosome 8"/>
</dbReference>
<proteinExistence type="predicted"/>
<dbReference type="OrthoDB" id="1225003at2759"/>
<organism evidence="2 3">
    <name type="scientific">Arabis alpina</name>
    <name type="common">Alpine rock-cress</name>
    <dbReference type="NCBI Taxonomy" id="50452"/>
    <lineage>
        <taxon>Eukaryota</taxon>
        <taxon>Viridiplantae</taxon>
        <taxon>Streptophyta</taxon>
        <taxon>Embryophyta</taxon>
        <taxon>Tracheophyta</taxon>
        <taxon>Spermatophyta</taxon>
        <taxon>Magnoliopsida</taxon>
        <taxon>eudicotyledons</taxon>
        <taxon>Gunneridae</taxon>
        <taxon>Pentapetalae</taxon>
        <taxon>rosids</taxon>
        <taxon>malvids</taxon>
        <taxon>Brassicales</taxon>
        <taxon>Brassicaceae</taxon>
        <taxon>Arabideae</taxon>
        <taxon>Arabis</taxon>
    </lineage>
</organism>
<evidence type="ECO:0000313" key="3">
    <source>
        <dbReference type="Proteomes" id="UP000029120"/>
    </source>
</evidence>
<accession>A0A087GC52</accession>
<dbReference type="AlphaFoldDB" id="A0A087GC52"/>
<reference evidence="3" key="1">
    <citation type="journal article" date="2015" name="Nat. Plants">
        <title>Genome expansion of Arabis alpina linked with retrotransposition and reduced symmetric DNA methylation.</title>
        <authorList>
            <person name="Willing E.M."/>
            <person name="Rawat V."/>
            <person name="Mandakova T."/>
            <person name="Maumus F."/>
            <person name="James G.V."/>
            <person name="Nordstroem K.J."/>
            <person name="Becker C."/>
            <person name="Warthmann N."/>
            <person name="Chica C."/>
            <person name="Szarzynska B."/>
            <person name="Zytnicki M."/>
            <person name="Albani M.C."/>
            <person name="Kiefer C."/>
            <person name="Bergonzi S."/>
            <person name="Castaings L."/>
            <person name="Mateos J.L."/>
            <person name="Berns M.C."/>
            <person name="Bujdoso N."/>
            <person name="Piofczyk T."/>
            <person name="de Lorenzo L."/>
            <person name="Barrero-Sicilia C."/>
            <person name="Mateos I."/>
            <person name="Piednoel M."/>
            <person name="Hagmann J."/>
            <person name="Chen-Min-Tao R."/>
            <person name="Iglesias-Fernandez R."/>
            <person name="Schuster S.C."/>
            <person name="Alonso-Blanco C."/>
            <person name="Roudier F."/>
            <person name="Carbonero P."/>
            <person name="Paz-Ares J."/>
            <person name="Davis S.J."/>
            <person name="Pecinka A."/>
            <person name="Quesneville H."/>
            <person name="Colot V."/>
            <person name="Lysak M.A."/>
            <person name="Weigel D."/>
            <person name="Coupland G."/>
            <person name="Schneeberger K."/>
        </authorList>
    </citation>
    <scope>NUCLEOTIDE SEQUENCE [LARGE SCALE GENOMIC DNA]</scope>
    <source>
        <strain evidence="3">cv. Pajares</strain>
    </source>
</reference>
<feature type="compositionally biased region" description="Polar residues" evidence="1">
    <location>
        <begin position="52"/>
        <end position="61"/>
    </location>
</feature>
<evidence type="ECO:0000256" key="1">
    <source>
        <dbReference type="SAM" id="MobiDB-lite"/>
    </source>
</evidence>
<name>A0A087GC52_ARAAL</name>
<evidence type="ECO:0000313" key="2">
    <source>
        <dbReference type="EMBL" id="KFK27454.1"/>
    </source>
</evidence>
<sequence>MESHHATLGRRTVRISVFHRRLNGEIHKKRAAQRLSKASSSPDLSEIPNPSGKFSSKDSLF</sequence>
<dbReference type="EMBL" id="CM002876">
    <property type="protein sequence ID" value="KFK27454.1"/>
    <property type="molecule type" value="Genomic_DNA"/>
</dbReference>